<evidence type="ECO:0000256" key="2">
    <source>
        <dbReference type="SAM" id="MobiDB-lite"/>
    </source>
</evidence>
<dbReference type="SUPFAM" id="SSF50969">
    <property type="entry name" value="YVTN repeat-like/Quinoprotein amine dehydrogenase"/>
    <property type="match status" value="1"/>
</dbReference>
<dbReference type="InterPro" id="IPR036322">
    <property type="entry name" value="WD40_repeat_dom_sf"/>
</dbReference>
<evidence type="ECO:0000313" key="4">
    <source>
        <dbReference type="Ensembl" id="ENSMNEP00000011745.1"/>
    </source>
</evidence>
<dbReference type="Pfam" id="PF00400">
    <property type="entry name" value="WD40"/>
    <property type="match status" value="2"/>
</dbReference>
<dbReference type="Bgee" id="ENSMNEG00000030191">
    <property type="expression patterns" value="Expressed in adult mammalian kidney and 12 other cell types or tissues"/>
</dbReference>
<reference evidence="4" key="2">
    <citation type="submission" date="2025-09" db="UniProtKB">
        <authorList>
            <consortium name="Ensembl"/>
        </authorList>
    </citation>
    <scope>IDENTIFICATION</scope>
</reference>
<keyword evidence="1" id="KW-0853">WD repeat</keyword>
<feature type="repeat" description="WD" evidence="1">
    <location>
        <begin position="2871"/>
        <end position="2912"/>
    </location>
</feature>
<dbReference type="PANTHER" id="PTHR13950">
    <property type="entry name" value="RABCONNECTIN-RELATED"/>
    <property type="match status" value="1"/>
</dbReference>
<dbReference type="InterPro" id="IPR052208">
    <property type="entry name" value="DmX-like/RAVE_component"/>
</dbReference>
<protein>
    <submittedName>
        <fullName evidence="4">Dmx like 1</fullName>
    </submittedName>
</protein>
<dbReference type="PROSITE" id="PS50082">
    <property type="entry name" value="WD_REPEATS_2"/>
    <property type="match status" value="1"/>
</dbReference>
<dbReference type="Ensembl" id="ENSMNET00000035937.1">
    <property type="protein sequence ID" value="ENSMNEP00000011745.1"/>
    <property type="gene ID" value="ENSMNEG00000030191.1"/>
</dbReference>
<dbReference type="InterPro" id="IPR022033">
    <property type="entry name" value="Rav1p_C"/>
</dbReference>
<dbReference type="PROSITE" id="PS50294">
    <property type="entry name" value="WD_REPEATS_REGION"/>
    <property type="match status" value="1"/>
</dbReference>
<dbReference type="Pfam" id="PF12234">
    <property type="entry name" value="Rav1p_C"/>
    <property type="match status" value="1"/>
</dbReference>
<feature type="compositionally biased region" description="Polar residues" evidence="2">
    <location>
        <begin position="420"/>
        <end position="433"/>
    </location>
</feature>
<organism evidence="4 5">
    <name type="scientific">Macaca nemestrina</name>
    <name type="common">Pig-tailed macaque</name>
    <dbReference type="NCBI Taxonomy" id="9545"/>
    <lineage>
        <taxon>Eukaryota</taxon>
        <taxon>Metazoa</taxon>
        <taxon>Chordata</taxon>
        <taxon>Craniata</taxon>
        <taxon>Vertebrata</taxon>
        <taxon>Euteleostomi</taxon>
        <taxon>Mammalia</taxon>
        <taxon>Eutheria</taxon>
        <taxon>Euarchontoglires</taxon>
        <taxon>Primates</taxon>
        <taxon>Haplorrhini</taxon>
        <taxon>Catarrhini</taxon>
        <taxon>Cercopithecidae</taxon>
        <taxon>Cercopithecinae</taxon>
        <taxon>Macaca</taxon>
    </lineage>
</organism>
<sequence length="2974" mass="331971">MNLHQVLTGAVNPGDHCFSVGSIGDQRFTAYASGCDIVILGSDFERLQIIPGAKHGNIQVGCVDCSMQQGKIAASYGNVISIFEPVNLPKQKKNLELYSQWQKSGQFFLESIAHNITWDPTGSRLLTGSSYLQLWSNTNLEKPTEDENLNKTDLNFGDWRCIWHCKTASQVHLMKFSPDGEFFATAGKDDCLLKVWYNVENWRTAVTSPDRSSEKQSQGETDFSFVYLAHPRAVNGFSWRKTSKYMPRASVCNVLLTCCKDNVCRLWVETFLPNDCLLYGGDYSHWTGSINLTNNFKRNASSKERVQNALEVNLRHFRRGRRRSLALVAHTGYLPHQQDPHHVHRNTPLHANALCHFHIAASINPATDIPLLPSITSLSLNENEEKTGPFVVHWLNNKELHFTLSMEVFLQQLRKSFEQPSSEASVEDSNQADVKSDEETDDGVDDLKINPEKKELGCDKMVPNSSFTSLSSAAIDHQIEVLLSEWSKNADMLFSIHPMDGSLLVWHVDWLDEYQPGMFRQVQVSFVSRIPVAFPTGDANSLCKSIMMYACTKNVDLAIQQGKQKPSGLTRSTSMLISSGHNKSSNSLKLSIFTPNVMMISKHADGSLNQWLVSFAEESAFSTVLSISHKSRYCGHRFHLNDLACHSVLPLLLTTSHHNALRTPDVDNPKQPFDALNTEECSWTQQNKSTVDVAFQDPNAVYSELILWRVDPVGPLSFSGGVSELARINSLHVSAFSNVAWLPTLIPSYCLGAYCNSPSACFVASDGQYLRLYEAVIDAKKLLSELSNPEISKYVGEVFDIVSQQSTARPGCIIALDPITKLHGRKTQLLHVFQEDFILNNLEKKSLGKDNISSNAGSSPNGFSEKFYLIVIECTQDNRSLLHMWNLHLKSIPVSLDEKVDTKLSEAVWQPEEHYSSSPEKILSPFSQKYQACRANLQSTSKLTLFSEMVYSQELHLPEGVEIISIKPSAGHLSSSSIYPACSAPYLLATSCSDEKVRFWRCRVTDGPSATSKNGKIDLAYIWEEWPLLIEDGLQSNSSITVPGRPIEVSCAHTNRLAVAYKQPASNSRSSQDFVMHVSIFECESTGGSCWVLEQTIHLDELSTVLDSGISVDSNLVAYNKQEIYLSSKENITSNTKHLVHLDWMSREDGSHILTVGIGSKLFMYGPLAGKVQDQTAKESLAFPLWESTKVVPLSKFVLLRSVDLVSSVDGSPPFPVSLSWVRDGILVVGMDCEMHVYSQWQPSSKQEPVITDSYSGSTPSITSLMKQSNSSSGLHPPKKTLTRSMTSLAQKICGKKTAFDPSVDMEDSGLFEAAHVLSPTLPQYHPLQLLELMDLGKVRRAKAILSHLVKCIAGEVVALNEAESNHERRLRSLTISASGSTTRDPQAFNKTENTDYTEIDSVPPLPLYALLAADDDSCYSSLEKSGLSRMEQMSLMALADTIATTSTDIGESRDRSQGGETLDECGLKFLLAVRLHTFLTTSLPAYRAQLLHQGLSTSHFAWAFHSVAEEELLNMLPAMQKDDPTWSELRAMGVGWWVRNTRILRKCIEKVAKAAFYRKNDPLDAAIFYLAMKKKAVIWGLYRAEKNTRMTQFFGHNFEDERWRKAALKNAFSLLGKQRFEHSAAFFLLAGCLRDAIEVCLEKLNDIQLALVIARLYESEFDTSATYKSILHKKVLGIDSPVSKRCSLNINMHHDPFLRSMAYWILEDYSGALETLIKQPIRENDDQVLSACNPTVFNFYNYLRTHPLLLRRHFGSSDTFSTHMSLTGKSGLAGTINLSERRLFFTTASAHLKAGCPMLALEVLSKMPKVIKKTRPFCRASSFLDTSKDSSPSSPLKLDAREDKSSAIDWSQSLINGFGSSSEGSSEKQSNSTLSFDWSQPSVVFQDDSLELKWDSDNDEENEDVPISMKELKPLQRKTDKKLDDVSSNYTESFSTLDENDLINPSEDIIAVQLKFRACLKILTVELRTLSTGYEIDGGKLRYQLYHWLEKEVIALQRTCDFGSDAEELQSAFGRNEGEFGLNEDAEDLPHQMKVKQLRENFQEKRQWLLKYQSLLRMFLSYCILHGSHGGGLASVRMELILLLQESQQETSEPLFSSPLSEQTSVPLLFACTANAKTVVANPLLHLSNLTHDILHAIINFDSPPHPDIQSNKVYVMHTLAASLSACIYQCLCGSHNYSSFQTNQFTGMVYQTVLLPHRHSLKTGSLDEAITPNTSPAQWPGITCLIRLLNSSGEEAQSGLTVLLCEILTAVYLSLFIHGLATHSSNELFRIVAHPLNEKMWSAVFGGGAHVPSKEQTHSKALPVSSLVEEGEKQNKRFRSSKMSCRESAPLTPSSAPVSQESLAVKEKFIPPELSIWDYFIAKPFLPPSQSRAEYDSEESLGSDDDDDDDDDVLASDFHLQEHSNSNSYSWSLMRLAMVQLVLNNLKTFYPFAGHDLAELPVSSPLCHAVLKTLQCWEQVLLRRLEIHGGPPQNYIASHTSEESLSAGPAILRHKALLEPTNTPFKSKHHLALSVKRLWQYLVKQEEIQETFIKNIFTKKRCLNESLEDNSETIKNSMMEEPNINKIEADLGYPGGKARIIHKESDIITAFAVNKANRNCIAIASSHDVQELDVSGILATQIYTWVDDDIEVETKGSEDFLVIHARDDLTAVQGTTPYTHSNPGTPINMPWLGSTQTGRGASVMIKKAINNVRRMTSHPTLPYYLTGAQDGSVRMFEWGHSQEITCFRSGGNSRVTRMRFNYQGNKFGIVDADGYLSLYQTNWKCCPVTGSMPKPYLTWQCHNKTANDFVFVSSSSLIATAGLSTDNRNVCLWDTLVAPANSLVHAFTCHDSGATVLAYAPKHQLLISGGRKGFTYAFDLCQRQQRQLFQSHDSPVKAIAVDPTEEYFVTGSAEGNIKIWSLSTFGLLHTFVSEHARQSIFRNIGTGVMQIETGPANHIFSCGADGTMKMRILPDQFSPLNEVLKNDVKFML</sequence>
<dbReference type="Proteomes" id="UP000233120">
    <property type="component" value="Unassembled WGS sequence"/>
</dbReference>
<feature type="region of interest" description="Disordered" evidence="2">
    <location>
        <begin position="2372"/>
        <end position="2395"/>
    </location>
</feature>
<evidence type="ECO:0000313" key="5">
    <source>
        <dbReference type="Proteomes" id="UP000233120"/>
    </source>
</evidence>
<reference evidence="4" key="1">
    <citation type="submission" date="2025-08" db="UniProtKB">
        <authorList>
            <consortium name="Ensembl"/>
        </authorList>
    </citation>
    <scope>IDENTIFICATION</scope>
</reference>
<feature type="region of interest" description="Disordered" evidence="2">
    <location>
        <begin position="563"/>
        <end position="584"/>
    </location>
</feature>
<dbReference type="SUPFAM" id="SSF50978">
    <property type="entry name" value="WD40 repeat-like"/>
    <property type="match status" value="2"/>
</dbReference>
<feature type="region of interest" description="Disordered" evidence="2">
    <location>
        <begin position="420"/>
        <end position="450"/>
    </location>
</feature>
<evidence type="ECO:0000256" key="1">
    <source>
        <dbReference type="PROSITE-ProRule" id="PRU00221"/>
    </source>
</evidence>
<dbReference type="InterPro" id="IPR015943">
    <property type="entry name" value="WD40/YVTN_repeat-like_dom_sf"/>
</dbReference>
<keyword evidence="5" id="KW-1185">Reference proteome</keyword>
<dbReference type="Gene3D" id="2.130.10.10">
    <property type="entry name" value="YVTN repeat-like/Quinoprotein amine dehydrogenase"/>
    <property type="match status" value="3"/>
</dbReference>
<dbReference type="FunFam" id="2.130.10.10:FF:000093">
    <property type="entry name" value="DmX-like protein 1"/>
    <property type="match status" value="1"/>
</dbReference>
<proteinExistence type="predicted"/>
<name>A0A2K6BK20_MACNE</name>
<dbReference type="InterPro" id="IPR001680">
    <property type="entry name" value="WD40_rpt"/>
</dbReference>
<evidence type="ECO:0000259" key="3">
    <source>
        <dbReference type="Pfam" id="PF12234"/>
    </source>
</evidence>
<dbReference type="FunFam" id="2.130.10.10:FF:000208">
    <property type="entry name" value="dmX-like protein 1 isoform X1"/>
    <property type="match status" value="1"/>
</dbReference>
<feature type="region of interest" description="Disordered" evidence="2">
    <location>
        <begin position="2294"/>
        <end position="2339"/>
    </location>
</feature>
<dbReference type="SMART" id="SM00320">
    <property type="entry name" value="WD40"/>
    <property type="match status" value="11"/>
</dbReference>
<dbReference type="OMA" id="DSQWQKT"/>
<accession>A0A2K6BK20</accession>
<dbReference type="GO" id="GO:0043291">
    <property type="term" value="C:RAVE complex"/>
    <property type="evidence" value="ECO:0007669"/>
    <property type="project" value="TreeGrafter"/>
</dbReference>
<dbReference type="GeneTree" id="ENSGT00390000000096"/>
<feature type="compositionally biased region" description="Acidic residues" evidence="2">
    <location>
        <begin position="2378"/>
        <end position="2395"/>
    </location>
</feature>
<dbReference type="InterPro" id="IPR011044">
    <property type="entry name" value="Quino_amine_DH_bsu"/>
</dbReference>
<feature type="domain" description="RAVE complex protein Rav1 C-terminal" evidence="3">
    <location>
        <begin position="1114"/>
        <end position="1803"/>
    </location>
</feature>
<gene>
    <name evidence="4" type="primary">DMXL1</name>
</gene>
<dbReference type="PANTHER" id="PTHR13950:SF12">
    <property type="entry name" value="DMX-LIKE PROTEIN 1"/>
    <property type="match status" value="1"/>
</dbReference>
<dbReference type="GO" id="GO:0007035">
    <property type="term" value="P:vacuolar acidification"/>
    <property type="evidence" value="ECO:0007669"/>
    <property type="project" value="TreeGrafter"/>
</dbReference>
<dbReference type="FunFam" id="2.130.10.10:FF:000540">
    <property type="entry name" value="Dmx like 1"/>
    <property type="match status" value="1"/>
</dbReference>